<dbReference type="Gene3D" id="1.10.510.10">
    <property type="entry name" value="Transferase(Phosphotransferase) domain 1"/>
    <property type="match status" value="1"/>
</dbReference>
<dbReference type="Gene3D" id="2.40.20.10">
    <property type="entry name" value="Plasminogen Kringle 4"/>
    <property type="match status" value="1"/>
</dbReference>
<evidence type="ECO:0000256" key="1">
    <source>
        <dbReference type="ARBA" id="ARBA00004479"/>
    </source>
</evidence>
<dbReference type="Pfam" id="PF07714">
    <property type="entry name" value="PK_Tyr_Ser-Thr"/>
    <property type="match status" value="1"/>
</dbReference>
<keyword evidence="9 11" id="KW-1015">Disulfide bond</keyword>
<comment type="similarity">
    <text evidence="13">Belongs to the protein kinase superfamily. Tyr protein kinase family. Insulin receptor subfamily.</text>
</comment>
<evidence type="ECO:0000256" key="11">
    <source>
        <dbReference type="PROSITE-ProRule" id="PRU00121"/>
    </source>
</evidence>
<dbReference type="InterPro" id="IPR000719">
    <property type="entry name" value="Prot_kinase_dom"/>
</dbReference>
<proteinExistence type="inferred from homology"/>
<dbReference type="GO" id="GO:0043235">
    <property type="term" value="C:receptor complex"/>
    <property type="evidence" value="ECO:0007669"/>
    <property type="project" value="TreeGrafter"/>
</dbReference>
<organism evidence="19">
    <name type="scientific">Menopon gallinae</name>
    <name type="common">poultry shaft louse</name>
    <dbReference type="NCBI Taxonomy" id="328185"/>
    <lineage>
        <taxon>Eukaryota</taxon>
        <taxon>Metazoa</taxon>
        <taxon>Ecdysozoa</taxon>
        <taxon>Arthropoda</taxon>
        <taxon>Hexapoda</taxon>
        <taxon>Insecta</taxon>
        <taxon>Pterygota</taxon>
        <taxon>Neoptera</taxon>
        <taxon>Paraneoptera</taxon>
        <taxon>Psocodea</taxon>
        <taxon>Troctomorpha</taxon>
        <taxon>Phthiraptera</taxon>
        <taxon>Amblycera</taxon>
        <taxon>Menoponidae</taxon>
        <taxon>Menopon</taxon>
    </lineage>
</organism>
<evidence type="ECO:0000259" key="16">
    <source>
        <dbReference type="PROSITE" id="PS50011"/>
    </source>
</evidence>
<evidence type="ECO:0000256" key="3">
    <source>
        <dbReference type="ARBA" id="ARBA00022572"/>
    </source>
</evidence>
<evidence type="ECO:0000259" key="18">
    <source>
        <dbReference type="PROSITE" id="PS50070"/>
    </source>
</evidence>
<feature type="disulfide bond" evidence="11">
    <location>
        <begin position="352"/>
        <end position="375"/>
    </location>
</feature>
<feature type="domain" description="FZ" evidence="17">
    <location>
        <begin position="158"/>
        <end position="291"/>
    </location>
</feature>
<dbReference type="GO" id="GO:0017147">
    <property type="term" value="F:Wnt-protein binding"/>
    <property type="evidence" value="ECO:0007669"/>
    <property type="project" value="TreeGrafter"/>
</dbReference>
<feature type="compositionally biased region" description="Low complexity" evidence="14">
    <location>
        <begin position="432"/>
        <end position="443"/>
    </location>
</feature>
<keyword evidence="2 13" id="KW-0597">Phosphoprotein</keyword>
<dbReference type="EMBL" id="JARGDH010000002">
    <property type="protein sequence ID" value="KAL0277017.1"/>
    <property type="molecule type" value="Genomic_DNA"/>
</dbReference>
<feature type="transmembrane region" description="Helical" evidence="15">
    <location>
        <begin position="384"/>
        <end position="405"/>
    </location>
</feature>
<dbReference type="GO" id="GO:0005886">
    <property type="term" value="C:plasma membrane"/>
    <property type="evidence" value="ECO:0007669"/>
    <property type="project" value="TreeGrafter"/>
</dbReference>
<reference evidence="19" key="1">
    <citation type="journal article" date="2024" name="Gigascience">
        <title>Chromosome-level genome of the poultry shaft louse Menopon gallinae provides insight into the host-switching and adaptive evolution of parasitic lice.</title>
        <authorList>
            <person name="Xu Y."/>
            <person name="Ma L."/>
            <person name="Liu S."/>
            <person name="Liang Y."/>
            <person name="Liu Q."/>
            <person name="He Z."/>
            <person name="Tian L."/>
            <person name="Duan Y."/>
            <person name="Cai W."/>
            <person name="Li H."/>
            <person name="Song F."/>
        </authorList>
    </citation>
    <scope>NUCLEOTIDE SEQUENCE</scope>
    <source>
        <strain evidence="19">Cailab_2023a</strain>
    </source>
</reference>
<dbReference type="Gene3D" id="1.10.2000.10">
    <property type="entry name" value="Frizzled cysteine-rich domain"/>
    <property type="match status" value="1"/>
</dbReference>
<dbReference type="InterPro" id="IPR013806">
    <property type="entry name" value="Kringle-like"/>
</dbReference>
<dbReference type="SMART" id="SM00219">
    <property type="entry name" value="TyrKc"/>
    <property type="match status" value="1"/>
</dbReference>
<dbReference type="Gene3D" id="3.30.200.20">
    <property type="entry name" value="Phosphorylase Kinase, domain 1"/>
    <property type="match status" value="1"/>
</dbReference>
<dbReference type="InterPro" id="IPR000001">
    <property type="entry name" value="Kringle"/>
</dbReference>
<feature type="domain" description="Protein kinase" evidence="16">
    <location>
        <begin position="486"/>
        <end position="752"/>
    </location>
</feature>
<dbReference type="EC" id="2.7.10.1" evidence="13"/>
<dbReference type="InterPro" id="IPR041775">
    <property type="entry name" value="Ror-like_CRD"/>
</dbReference>
<dbReference type="SMART" id="SM00130">
    <property type="entry name" value="KR"/>
    <property type="match status" value="1"/>
</dbReference>
<dbReference type="InterPro" id="IPR017441">
    <property type="entry name" value="Protein_kinase_ATP_BS"/>
</dbReference>
<keyword evidence="8" id="KW-0829">Tyrosine-protein kinase</keyword>
<dbReference type="PROSITE" id="PS00109">
    <property type="entry name" value="PROTEIN_KINASE_TYR"/>
    <property type="match status" value="1"/>
</dbReference>
<dbReference type="PROSITE" id="PS00239">
    <property type="entry name" value="RECEPTOR_TYR_KIN_II"/>
    <property type="match status" value="1"/>
</dbReference>
<evidence type="ECO:0000256" key="10">
    <source>
        <dbReference type="ARBA" id="ARBA00051243"/>
    </source>
</evidence>
<comment type="catalytic activity">
    <reaction evidence="10 13">
        <text>L-tyrosyl-[protein] + ATP = O-phospho-L-tyrosyl-[protein] + ADP + H(+)</text>
        <dbReference type="Rhea" id="RHEA:10596"/>
        <dbReference type="Rhea" id="RHEA-COMP:10136"/>
        <dbReference type="Rhea" id="RHEA-COMP:20101"/>
        <dbReference type="ChEBI" id="CHEBI:15378"/>
        <dbReference type="ChEBI" id="CHEBI:30616"/>
        <dbReference type="ChEBI" id="CHEBI:46858"/>
        <dbReference type="ChEBI" id="CHEBI:61978"/>
        <dbReference type="ChEBI" id="CHEBI:456216"/>
        <dbReference type="EC" id="2.7.10.1"/>
    </reaction>
</comment>
<feature type="compositionally biased region" description="Low complexity" evidence="14">
    <location>
        <begin position="834"/>
        <end position="876"/>
    </location>
</feature>
<evidence type="ECO:0000256" key="15">
    <source>
        <dbReference type="SAM" id="Phobius"/>
    </source>
</evidence>
<feature type="region of interest" description="Disordered" evidence="14">
    <location>
        <begin position="781"/>
        <end position="877"/>
    </location>
</feature>
<comment type="subcellular location">
    <subcellularLocation>
        <location evidence="1">Membrane</location>
        <topology evidence="1">Single-pass type I membrane protein</topology>
    </subcellularLocation>
</comment>
<dbReference type="CDD" id="cd07459">
    <property type="entry name" value="CRD_TK_ROR_like"/>
    <property type="match status" value="1"/>
</dbReference>
<dbReference type="GO" id="GO:0005524">
    <property type="term" value="F:ATP binding"/>
    <property type="evidence" value="ECO:0007669"/>
    <property type="project" value="UniProtKB-UniRule"/>
</dbReference>
<dbReference type="SUPFAM" id="SSF56112">
    <property type="entry name" value="Protein kinase-like (PK-like)"/>
    <property type="match status" value="1"/>
</dbReference>
<dbReference type="InterPro" id="IPR018056">
    <property type="entry name" value="Kringle_CS"/>
</dbReference>
<keyword evidence="3 11" id="KW-0420">Kringle</keyword>
<keyword evidence="15" id="KW-1133">Transmembrane helix</keyword>
<evidence type="ECO:0000256" key="5">
    <source>
        <dbReference type="ARBA" id="ARBA00022741"/>
    </source>
</evidence>
<evidence type="ECO:0000256" key="14">
    <source>
        <dbReference type="SAM" id="MobiDB-lite"/>
    </source>
</evidence>
<evidence type="ECO:0000256" key="13">
    <source>
        <dbReference type="RuleBase" id="RU000312"/>
    </source>
</evidence>
<dbReference type="InterPro" id="IPR001245">
    <property type="entry name" value="Ser-Thr/Tyr_kinase_cat_dom"/>
</dbReference>
<dbReference type="InterPro" id="IPR038178">
    <property type="entry name" value="Kringle_sf"/>
</dbReference>
<dbReference type="PANTHER" id="PTHR24416:SF611">
    <property type="entry name" value="TYROSINE-PROTEIN KINASE TRANSMEMBRANE RECEPTOR ROR"/>
    <property type="match status" value="1"/>
</dbReference>
<dbReference type="FunFam" id="3.30.200.20:FF:000139">
    <property type="entry name" value="inactive tyrosine-protein kinase transmembrane receptor ROR1"/>
    <property type="match status" value="1"/>
</dbReference>
<dbReference type="GO" id="GO:0004714">
    <property type="term" value="F:transmembrane receptor protein tyrosine kinase activity"/>
    <property type="evidence" value="ECO:0007669"/>
    <property type="project" value="UniProtKB-EC"/>
</dbReference>
<comment type="caution">
    <text evidence="11">Lacks conserved residue(s) required for the propagation of feature annotation.</text>
</comment>
<dbReference type="CDD" id="cd00108">
    <property type="entry name" value="KR"/>
    <property type="match status" value="1"/>
</dbReference>
<evidence type="ECO:0000256" key="2">
    <source>
        <dbReference type="ARBA" id="ARBA00022553"/>
    </source>
</evidence>
<evidence type="ECO:0000256" key="9">
    <source>
        <dbReference type="ARBA" id="ARBA00023157"/>
    </source>
</evidence>
<evidence type="ECO:0000256" key="6">
    <source>
        <dbReference type="ARBA" id="ARBA00022777"/>
    </source>
</evidence>
<dbReference type="CDD" id="cd05048">
    <property type="entry name" value="PTKc_Ror"/>
    <property type="match status" value="1"/>
</dbReference>
<dbReference type="InterPro" id="IPR020635">
    <property type="entry name" value="Tyr_kinase_cat_dom"/>
</dbReference>
<comment type="caution">
    <text evidence="19">The sequence shown here is derived from an EMBL/GenBank/DDBJ whole genome shotgun (WGS) entry which is preliminary data.</text>
</comment>
<evidence type="ECO:0000259" key="17">
    <source>
        <dbReference type="PROSITE" id="PS50038"/>
    </source>
</evidence>
<dbReference type="InterPro" id="IPR011009">
    <property type="entry name" value="Kinase-like_dom_sf"/>
</dbReference>
<keyword evidence="13" id="KW-0675">Receptor</keyword>
<feature type="region of interest" description="Disordered" evidence="14">
    <location>
        <begin position="432"/>
        <end position="451"/>
    </location>
</feature>
<feature type="compositionally biased region" description="Low complexity" evidence="14">
    <location>
        <begin position="784"/>
        <end position="804"/>
    </location>
</feature>
<dbReference type="GO" id="GO:0007169">
    <property type="term" value="P:cell surface receptor protein tyrosine kinase signaling pathway"/>
    <property type="evidence" value="ECO:0007669"/>
    <property type="project" value="InterPro"/>
</dbReference>
<feature type="transmembrane region" description="Helical" evidence="15">
    <location>
        <begin position="12"/>
        <end position="33"/>
    </location>
</feature>
<dbReference type="PROSITE" id="PS00107">
    <property type="entry name" value="PROTEIN_KINASE_ATP"/>
    <property type="match status" value="1"/>
</dbReference>
<dbReference type="InterPro" id="IPR036790">
    <property type="entry name" value="Frizzled_dom_sf"/>
</dbReference>
<evidence type="ECO:0000256" key="7">
    <source>
        <dbReference type="ARBA" id="ARBA00022840"/>
    </source>
</evidence>
<dbReference type="InterPro" id="IPR050122">
    <property type="entry name" value="RTK"/>
</dbReference>
<keyword evidence="7 12" id="KW-0067">ATP-binding</keyword>
<sequence length="923" mass="104343">MGCGKRTVYPSYVTNMLLRVLIIIFLIDVGVILTKNSTGSFNKTKLDHGFGDPRSGGPINVFNANGDLVRQNFTFGSFGSVSHYGSESDHLGMHVPPNQYSPSDPYFSEDKLPKGTFHPEDFSKKRLLTSPSSSSSSSNQFQSSLGNTFHPELKNDIGSEAVCELYRGKRCQKYLGNKTVYIPADILQSQLEEKVNRAFTVIENSRDLSKACEKYAQPSLCYSVFPVCNENPSNPPHRICRDDCEQLENKLCRMEYALAKSHPLIGQQLTLPVCEQLPPMNSEESNGCLEMGIPKAPVQTQEAYCFWGSGSSYRGTQHITAKGHMCVPWSHKLHKLQYKAIDFSELATHNYCRNPGNVEDRPWCFTDESLERELCDIPQCVSHMWFYILAPCTGLVVLFLFWLLYYCCKRRKKSRNDFHRNQNFSSPKIILGKTSPGKGTKGPFNTRPGNNGNLEMNALLPGYQSNNKSQRSGNVVRAREYQLSNVKFLEELGEGAFGKVYKGEVHVSKTEPVLQVAIKTLKENATLKTQQDFRKEVELMSELRHPNIVCLLGVVMRQQPYAMLFEYMTQGDLHEYLMIHSPRSADEHPGHILEQPEFLHIALQIAAGMDYLSSHHYIHRDLAARNCLVGDNLTVKISDFGLSRDVYSSDYYRVQSKSLLPVRWMPPESILYGKFTTESDVWSYGVVLWEIYSYGLQPYYGYNNQEVIEMIRSRQLLPCPEDCPTRVYSLMVECWHEVPSRRPHFPELHARLNSWCLDTARIVNYSPNSQGMWSTMDETSFRGTTCSSNSNNSHKSSTNPSNKTASTQVSGMGRQQPPMATPSRHGTIPPNPRQLAQPANRNNAANQKYWPSGSNSLPKSSNSSCSGQSSSTNWSNLNLADDQNFRSQIDKNNQDLFKSLEPKNQVVISLPNHRGNESKITNI</sequence>
<feature type="domain" description="Kringle" evidence="18">
    <location>
        <begin position="304"/>
        <end position="380"/>
    </location>
</feature>
<dbReference type="PRINTS" id="PR00018">
    <property type="entry name" value="KRINGLE"/>
</dbReference>
<dbReference type="Pfam" id="PF01392">
    <property type="entry name" value="Fz"/>
    <property type="match status" value="1"/>
</dbReference>
<protein>
    <recommendedName>
        <fullName evidence="13">Tyrosine-protein kinase receptor</fullName>
        <ecNumber evidence="13">2.7.10.1</ecNumber>
    </recommendedName>
</protein>
<feature type="binding site" evidence="12">
    <location>
        <position position="519"/>
    </location>
    <ligand>
        <name>ATP</name>
        <dbReference type="ChEBI" id="CHEBI:30616"/>
    </ligand>
</feature>
<evidence type="ECO:0000256" key="4">
    <source>
        <dbReference type="ARBA" id="ARBA00022679"/>
    </source>
</evidence>
<dbReference type="PROSITE" id="PS50070">
    <property type="entry name" value="KRINGLE_2"/>
    <property type="match status" value="1"/>
</dbReference>
<dbReference type="FunFam" id="1.10.510.10:FF:000116">
    <property type="entry name" value="inactive tyrosine-protein kinase transmembrane receptor ROR1"/>
    <property type="match status" value="1"/>
</dbReference>
<evidence type="ECO:0000313" key="19">
    <source>
        <dbReference type="EMBL" id="KAL0277017.1"/>
    </source>
</evidence>
<dbReference type="InterPro" id="IPR020067">
    <property type="entry name" value="Frizzled_dom"/>
</dbReference>
<keyword evidence="15" id="KW-0472">Membrane</keyword>
<accession>A0AAW2I3T7</accession>
<dbReference type="InterPro" id="IPR008266">
    <property type="entry name" value="Tyr_kinase_AS"/>
</dbReference>
<evidence type="ECO:0000256" key="12">
    <source>
        <dbReference type="PROSITE-ProRule" id="PRU10141"/>
    </source>
</evidence>
<dbReference type="InterPro" id="IPR002011">
    <property type="entry name" value="Tyr_kinase_rcpt_2_CS"/>
</dbReference>
<keyword evidence="6" id="KW-0418">Kinase</keyword>
<dbReference type="AlphaFoldDB" id="A0AAW2I3T7"/>
<dbReference type="PROSITE" id="PS00021">
    <property type="entry name" value="KRINGLE_1"/>
    <property type="match status" value="1"/>
</dbReference>
<dbReference type="SUPFAM" id="SSF57440">
    <property type="entry name" value="Kringle-like"/>
    <property type="match status" value="1"/>
</dbReference>
<dbReference type="PRINTS" id="PR00109">
    <property type="entry name" value="TYRKINASE"/>
</dbReference>
<keyword evidence="5 12" id="KW-0547">Nucleotide-binding</keyword>
<keyword evidence="13 15" id="KW-0812">Transmembrane</keyword>
<dbReference type="PANTHER" id="PTHR24416">
    <property type="entry name" value="TYROSINE-PROTEIN KINASE RECEPTOR"/>
    <property type="match status" value="1"/>
</dbReference>
<dbReference type="PROSITE" id="PS50038">
    <property type="entry name" value="FZ"/>
    <property type="match status" value="1"/>
</dbReference>
<dbReference type="Pfam" id="PF00051">
    <property type="entry name" value="Kringle"/>
    <property type="match status" value="1"/>
</dbReference>
<name>A0AAW2I3T7_9NEOP</name>
<gene>
    <name evidence="19" type="ORF">PYX00_004446</name>
</gene>
<dbReference type="PROSITE" id="PS50011">
    <property type="entry name" value="PROTEIN_KINASE_DOM"/>
    <property type="match status" value="1"/>
</dbReference>
<keyword evidence="4" id="KW-0808">Transferase</keyword>
<evidence type="ECO:0000256" key="8">
    <source>
        <dbReference type="ARBA" id="ARBA00023137"/>
    </source>
</evidence>